<proteinExistence type="predicted"/>
<feature type="signal peptide" evidence="1">
    <location>
        <begin position="1"/>
        <end position="21"/>
    </location>
</feature>
<name>A0A9P6VLV4_9HELO</name>
<evidence type="ECO:0000313" key="2">
    <source>
        <dbReference type="EMBL" id="KAG0650651.1"/>
    </source>
</evidence>
<keyword evidence="3" id="KW-1185">Reference proteome</keyword>
<keyword evidence="1" id="KW-0732">Signal</keyword>
<sequence length="162" mass="15913">MFFKVSPAVVITAVLATLALANPEPQTPAQTTELAADLVSYIDGLATNPALLSLASVFETNPAAISTISEWEASVSSVVQAGQTPASDFLSGLPTEARSFFGSVYTAEASLAAKNGFTSEAAAATGPATATSTTSGNAAPTGAALGLSAAALGGFVAVMAAL</sequence>
<feature type="chain" id="PRO_5040415669" evidence="1">
    <location>
        <begin position="22"/>
        <end position="162"/>
    </location>
</feature>
<gene>
    <name evidence="2" type="ORF">D0Z07_2723</name>
</gene>
<reference evidence="2" key="1">
    <citation type="submission" date="2019-07" db="EMBL/GenBank/DDBJ databases">
        <title>Hyphodiscus hymeniophilus genome sequencing and assembly.</title>
        <authorList>
            <person name="Kramer G."/>
            <person name="Nodwell J."/>
        </authorList>
    </citation>
    <scope>NUCLEOTIDE SEQUENCE</scope>
    <source>
        <strain evidence="2">ATCC 34498</strain>
    </source>
</reference>
<organism evidence="2 3">
    <name type="scientific">Hyphodiscus hymeniophilus</name>
    <dbReference type="NCBI Taxonomy" id="353542"/>
    <lineage>
        <taxon>Eukaryota</taxon>
        <taxon>Fungi</taxon>
        <taxon>Dikarya</taxon>
        <taxon>Ascomycota</taxon>
        <taxon>Pezizomycotina</taxon>
        <taxon>Leotiomycetes</taxon>
        <taxon>Helotiales</taxon>
        <taxon>Hyphodiscaceae</taxon>
        <taxon>Hyphodiscus</taxon>
    </lineage>
</organism>
<protein>
    <submittedName>
        <fullName evidence="2">Uncharacterized protein</fullName>
    </submittedName>
</protein>
<dbReference type="EMBL" id="VNKQ01000005">
    <property type="protein sequence ID" value="KAG0650651.1"/>
    <property type="molecule type" value="Genomic_DNA"/>
</dbReference>
<evidence type="ECO:0000313" key="3">
    <source>
        <dbReference type="Proteomes" id="UP000785200"/>
    </source>
</evidence>
<comment type="caution">
    <text evidence="2">The sequence shown here is derived from an EMBL/GenBank/DDBJ whole genome shotgun (WGS) entry which is preliminary data.</text>
</comment>
<evidence type="ECO:0000256" key="1">
    <source>
        <dbReference type="SAM" id="SignalP"/>
    </source>
</evidence>
<dbReference type="AlphaFoldDB" id="A0A9P6VLV4"/>
<dbReference type="Proteomes" id="UP000785200">
    <property type="component" value="Unassembled WGS sequence"/>
</dbReference>
<accession>A0A9P6VLV4</accession>
<dbReference type="OrthoDB" id="3554208at2759"/>